<dbReference type="EMBL" id="CP040846">
    <property type="protein sequence ID" value="QDA31861.1"/>
    <property type="molecule type" value="Genomic_DNA"/>
</dbReference>
<evidence type="ECO:0000313" key="3">
    <source>
        <dbReference type="Proteomes" id="UP000306007"/>
    </source>
</evidence>
<evidence type="ECO:0000256" key="1">
    <source>
        <dbReference type="SAM" id="Phobius"/>
    </source>
</evidence>
<keyword evidence="1" id="KW-0472">Membrane</keyword>
<protein>
    <submittedName>
        <fullName evidence="2">Class III signal peptide-containing protein</fullName>
    </submittedName>
</protein>
<dbReference type="KEGG" id="tic:FH039_09965"/>
<dbReference type="Pfam" id="PF04021">
    <property type="entry name" value="Class_IIIsignal"/>
    <property type="match status" value="1"/>
</dbReference>
<organism evidence="2 3">
    <name type="scientific">Thermococcus indicus</name>
    <dbReference type="NCBI Taxonomy" id="2586643"/>
    <lineage>
        <taxon>Archaea</taxon>
        <taxon>Methanobacteriati</taxon>
        <taxon>Methanobacteriota</taxon>
        <taxon>Thermococci</taxon>
        <taxon>Thermococcales</taxon>
        <taxon>Thermococcaceae</taxon>
        <taxon>Thermococcus</taxon>
    </lineage>
</organism>
<gene>
    <name evidence="2" type="ORF">FH039_09965</name>
</gene>
<evidence type="ECO:0000313" key="2">
    <source>
        <dbReference type="EMBL" id="QDA31861.1"/>
    </source>
</evidence>
<proteinExistence type="predicted"/>
<dbReference type="GeneID" id="40475511"/>
<keyword evidence="3" id="KW-1185">Reference proteome</keyword>
<keyword evidence="1" id="KW-0812">Transmembrane</keyword>
<reference evidence="2 3" key="1">
    <citation type="submission" date="2019-06" db="EMBL/GenBank/DDBJ databases">
        <title>Thermococcus indicus sp. nov., a Fe(III)-reducing hyperthermophilic archaeon isolated from the Onnuri vent field of the Central Indian Ocean ridge.</title>
        <authorList>
            <person name="Lim J.K."/>
            <person name="Kim Y.J."/>
            <person name="Kwon K.K."/>
        </authorList>
    </citation>
    <scope>NUCLEOTIDE SEQUENCE [LARGE SCALE GENOMIC DNA]</scope>
    <source>
        <strain evidence="2 3">IOH1</strain>
    </source>
</reference>
<dbReference type="OrthoDB" id="86113at2157"/>
<dbReference type="RefSeq" id="WP_139681191.1">
    <property type="nucleotide sequence ID" value="NZ_CP040846.1"/>
</dbReference>
<dbReference type="InterPro" id="IPR007166">
    <property type="entry name" value="Class3_signal_pept_motif"/>
</dbReference>
<keyword evidence="1" id="KW-1133">Transmembrane helix</keyword>
<feature type="transmembrane region" description="Helical" evidence="1">
    <location>
        <begin position="12"/>
        <end position="30"/>
    </location>
</feature>
<name>A0A4Y5SP48_9EURY</name>
<dbReference type="Proteomes" id="UP000306007">
    <property type="component" value="Chromosome"/>
</dbReference>
<accession>A0A4Y5SP48</accession>
<dbReference type="AlphaFoldDB" id="A0A4Y5SP48"/>
<sequence length="55" mass="6203">MRHRGQGALEYLFMLAAVLILVTMAIRVIMSSVHDLNSAISNYTAEVRKQILEDL</sequence>